<reference evidence="5" key="1">
    <citation type="journal article" date="2023" name="Insect Mol. Biol.">
        <title>Genome sequencing provides insights into the evolution of gene families encoding plant cell wall-degrading enzymes in longhorned beetles.</title>
        <authorList>
            <person name="Shin N.R."/>
            <person name="Okamura Y."/>
            <person name="Kirsch R."/>
            <person name="Pauchet Y."/>
        </authorList>
    </citation>
    <scope>NUCLEOTIDE SEQUENCE</scope>
    <source>
        <strain evidence="5">AMC_N1</strain>
    </source>
</reference>
<dbReference type="SUPFAM" id="SSF49899">
    <property type="entry name" value="Concanavalin A-like lectins/glucanases"/>
    <property type="match status" value="1"/>
</dbReference>
<dbReference type="AlphaFoldDB" id="A0AAV8Y501"/>
<dbReference type="Proteomes" id="UP001162162">
    <property type="component" value="Unassembled WGS sequence"/>
</dbReference>
<dbReference type="PROSITE" id="PS51304">
    <property type="entry name" value="GALECTIN"/>
    <property type="match status" value="1"/>
</dbReference>
<organism evidence="5 6">
    <name type="scientific">Aromia moschata</name>
    <dbReference type="NCBI Taxonomy" id="1265417"/>
    <lineage>
        <taxon>Eukaryota</taxon>
        <taxon>Metazoa</taxon>
        <taxon>Ecdysozoa</taxon>
        <taxon>Arthropoda</taxon>
        <taxon>Hexapoda</taxon>
        <taxon>Insecta</taxon>
        <taxon>Pterygota</taxon>
        <taxon>Neoptera</taxon>
        <taxon>Endopterygota</taxon>
        <taxon>Coleoptera</taxon>
        <taxon>Polyphaga</taxon>
        <taxon>Cucujiformia</taxon>
        <taxon>Chrysomeloidea</taxon>
        <taxon>Cerambycidae</taxon>
        <taxon>Cerambycinae</taxon>
        <taxon>Callichromatini</taxon>
        <taxon>Aromia</taxon>
    </lineage>
</organism>
<dbReference type="EMBL" id="JAPWTK010000185">
    <property type="protein sequence ID" value="KAJ8946475.1"/>
    <property type="molecule type" value="Genomic_DNA"/>
</dbReference>
<evidence type="ECO:0000313" key="5">
    <source>
        <dbReference type="EMBL" id="KAJ8946475.1"/>
    </source>
</evidence>
<keyword evidence="6" id="KW-1185">Reference proteome</keyword>
<dbReference type="InterPro" id="IPR000477">
    <property type="entry name" value="RT_dom"/>
</dbReference>
<dbReference type="PANTHER" id="PTHR47027:SF20">
    <property type="entry name" value="REVERSE TRANSCRIPTASE-LIKE PROTEIN WITH RNA-DIRECTED DNA POLYMERASE DOMAIN"/>
    <property type="match status" value="1"/>
</dbReference>
<dbReference type="PROSITE" id="PS50878">
    <property type="entry name" value="RT_POL"/>
    <property type="match status" value="1"/>
</dbReference>
<dbReference type="InterPro" id="IPR013320">
    <property type="entry name" value="ConA-like_dom_sf"/>
</dbReference>
<dbReference type="PANTHER" id="PTHR47027">
    <property type="entry name" value="REVERSE TRANSCRIPTASE DOMAIN-CONTAINING PROTEIN"/>
    <property type="match status" value="1"/>
</dbReference>
<evidence type="ECO:0000259" key="3">
    <source>
        <dbReference type="PROSITE" id="PS50878"/>
    </source>
</evidence>
<dbReference type="SMART" id="SM00908">
    <property type="entry name" value="Gal-bind_lectin"/>
    <property type="match status" value="1"/>
</dbReference>
<evidence type="ECO:0000256" key="1">
    <source>
        <dbReference type="ARBA" id="ARBA00022734"/>
    </source>
</evidence>
<feature type="domain" description="Reverse transcriptase" evidence="3">
    <location>
        <begin position="1"/>
        <end position="193"/>
    </location>
</feature>
<evidence type="ECO:0000259" key="4">
    <source>
        <dbReference type="PROSITE" id="PS51304"/>
    </source>
</evidence>
<name>A0AAV8Y501_9CUCU</name>
<dbReference type="InterPro" id="IPR001079">
    <property type="entry name" value="Galectin_CRD"/>
</dbReference>
<feature type="domain" description="Galectin" evidence="4">
    <location>
        <begin position="1"/>
        <end position="223"/>
    </location>
</feature>
<accession>A0AAV8Y501</accession>
<evidence type="ECO:0000256" key="2">
    <source>
        <dbReference type="RuleBase" id="RU102079"/>
    </source>
</evidence>
<dbReference type="GO" id="GO:0030246">
    <property type="term" value="F:carbohydrate binding"/>
    <property type="evidence" value="ECO:0007669"/>
    <property type="project" value="UniProtKB-UniRule"/>
</dbReference>
<comment type="caution">
    <text evidence="5">The sequence shown here is derived from an EMBL/GenBank/DDBJ whole genome shotgun (WGS) entry which is preliminary data.</text>
</comment>
<dbReference type="Pfam" id="PF00078">
    <property type="entry name" value="RVT_1"/>
    <property type="match status" value="1"/>
</dbReference>
<dbReference type="Gene3D" id="2.60.120.200">
    <property type="match status" value="1"/>
</dbReference>
<sequence length="243" mass="27799">MKGVVKDELETNENICPNKHIGKAFDNVNRRKIWEILKEKQVNNKLLAVTKSLYKNRENIVITKNRHSETFKAERGLRQGGGLGPLLFIVYMDQMIREARKETKPMMVGYTNMERIENTEHVFADDILLTASSERELQHNLNIWNMAIRTPGSTTGGGRRSVPPGFQFSAGAPFSVAIRKADDHFSVWVDGQLAGEFKFRDGHSNVDTLYVHGDVIVKSVYMRQKIDDKYFNRSQENVRPTSL</sequence>
<dbReference type="Pfam" id="PF00337">
    <property type="entry name" value="Gal-bind_lectin"/>
    <property type="match status" value="1"/>
</dbReference>
<gene>
    <name evidence="5" type="ORF">NQ318_004521</name>
</gene>
<keyword evidence="1 2" id="KW-0430">Lectin</keyword>
<proteinExistence type="predicted"/>
<evidence type="ECO:0000313" key="6">
    <source>
        <dbReference type="Proteomes" id="UP001162162"/>
    </source>
</evidence>
<protein>
    <recommendedName>
        <fullName evidence="2">Galectin</fullName>
    </recommendedName>
</protein>